<proteinExistence type="predicted"/>
<dbReference type="CDD" id="cd06222">
    <property type="entry name" value="RNase_H_like"/>
    <property type="match status" value="1"/>
</dbReference>
<evidence type="ECO:0000313" key="1">
    <source>
        <dbReference type="EMBL" id="KAK2642974.1"/>
    </source>
</evidence>
<evidence type="ECO:0000313" key="2">
    <source>
        <dbReference type="Proteomes" id="UP001280121"/>
    </source>
</evidence>
<name>A0AAD9WT93_9ROSI</name>
<dbReference type="InterPro" id="IPR044730">
    <property type="entry name" value="RNase_H-like_dom_plant"/>
</dbReference>
<evidence type="ECO:0008006" key="3">
    <source>
        <dbReference type="Google" id="ProtNLM"/>
    </source>
</evidence>
<protein>
    <recommendedName>
        <fullName evidence="3">RNase H type-1 domain-containing protein</fullName>
    </recommendedName>
</protein>
<dbReference type="InterPro" id="IPR012337">
    <property type="entry name" value="RNaseH-like_sf"/>
</dbReference>
<accession>A0AAD9WT93</accession>
<dbReference type="EMBL" id="JANJYI010000007">
    <property type="protein sequence ID" value="KAK2642974.1"/>
    <property type="molecule type" value="Genomic_DNA"/>
</dbReference>
<dbReference type="Proteomes" id="UP001280121">
    <property type="component" value="Unassembled WGS sequence"/>
</dbReference>
<dbReference type="AlphaFoldDB" id="A0AAD9WT93"/>
<dbReference type="SUPFAM" id="SSF53098">
    <property type="entry name" value="Ribonuclease H-like"/>
    <property type="match status" value="1"/>
</dbReference>
<keyword evidence="2" id="KW-1185">Reference proteome</keyword>
<sequence>MVLGSPGAAGIGGVLCESNGKILYVFLIHVGFLDAIATELHAIHKACQLISEKGTDFGNLQLVHLVYDIRLFLKNSDKYDIRYMPRDSNAFADFLARDAVLIFDVNICFRGDPPTRCRFRDPKGYRAFSSFQMSARKEIVPTAVEAVAPYFAGLSEGGNLYVQDDRVHLSTVPDPTSSADRPED</sequence>
<comment type="caution">
    <text evidence="1">The sequence shown here is derived from an EMBL/GenBank/DDBJ whole genome shotgun (WGS) entry which is preliminary data.</text>
</comment>
<gene>
    <name evidence="1" type="ORF">Ddye_024737</name>
</gene>
<organism evidence="1 2">
    <name type="scientific">Dipteronia dyeriana</name>
    <dbReference type="NCBI Taxonomy" id="168575"/>
    <lineage>
        <taxon>Eukaryota</taxon>
        <taxon>Viridiplantae</taxon>
        <taxon>Streptophyta</taxon>
        <taxon>Embryophyta</taxon>
        <taxon>Tracheophyta</taxon>
        <taxon>Spermatophyta</taxon>
        <taxon>Magnoliopsida</taxon>
        <taxon>eudicotyledons</taxon>
        <taxon>Gunneridae</taxon>
        <taxon>Pentapetalae</taxon>
        <taxon>rosids</taxon>
        <taxon>malvids</taxon>
        <taxon>Sapindales</taxon>
        <taxon>Sapindaceae</taxon>
        <taxon>Hippocastanoideae</taxon>
        <taxon>Acereae</taxon>
        <taxon>Dipteronia</taxon>
    </lineage>
</organism>
<reference evidence="1" key="1">
    <citation type="journal article" date="2023" name="Plant J.">
        <title>Genome sequences and population genomics provide insights into the demographic history, inbreeding, and mutation load of two 'living fossil' tree species of Dipteronia.</title>
        <authorList>
            <person name="Feng Y."/>
            <person name="Comes H.P."/>
            <person name="Chen J."/>
            <person name="Zhu S."/>
            <person name="Lu R."/>
            <person name="Zhang X."/>
            <person name="Li P."/>
            <person name="Qiu J."/>
            <person name="Olsen K.M."/>
            <person name="Qiu Y."/>
        </authorList>
    </citation>
    <scope>NUCLEOTIDE SEQUENCE</scope>
    <source>
        <strain evidence="1">KIB01</strain>
    </source>
</reference>